<dbReference type="InterPro" id="IPR050474">
    <property type="entry name" value="Hel308_SKI2-like"/>
</dbReference>
<dbReference type="NCBIfam" id="TIGR01587">
    <property type="entry name" value="cas3_core"/>
    <property type="match status" value="1"/>
</dbReference>
<evidence type="ECO:0000259" key="10">
    <source>
        <dbReference type="PROSITE" id="PS51192"/>
    </source>
</evidence>
<dbReference type="Proteomes" id="UP000466864">
    <property type="component" value="Unassembled WGS sequence"/>
</dbReference>
<keyword evidence="8" id="KW-0067">ATP-binding</keyword>
<dbReference type="GO" id="GO:0016787">
    <property type="term" value="F:hydrolase activity"/>
    <property type="evidence" value="ECO:0007669"/>
    <property type="project" value="UniProtKB-KW"/>
</dbReference>
<dbReference type="InterPro" id="IPR006674">
    <property type="entry name" value="HD_domain"/>
</dbReference>
<dbReference type="GO" id="GO:0005524">
    <property type="term" value="F:ATP binding"/>
    <property type="evidence" value="ECO:0007669"/>
    <property type="project" value="UniProtKB-KW"/>
</dbReference>
<evidence type="ECO:0000256" key="5">
    <source>
        <dbReference type="ARBA" id="ARBA00022741"/>
    </source>
</evidence>
<proteinExistence type="inferred from homology"/>
<dbReference type="SMART" id="SM00487">
    <property type="entry name" value="DEXDc"/>
    <property type="match status" value="1"/>
</dbReference>
<evidence type="ECO:0000259" key="11">
    <source>
        <dbReference type="PROSITE" id="PS51643"/>
    </source>
</evidence>
<protein>
    <submittedName>
        <fullName evidence="12">CRISPR-associated helicase Cas3</fullName>
    </submittedName>
</protein>
<evidence type="ECO:0000256" key="8">
    <source>
        <dbReference type="ARBA" id="ARBA00022840"/>
    </source>
</evidence>
<sequence>MVKYIAHIKDNNLCSDDAQNKERDIDSLPDSYKQTLCSHLLGTAALAESFAVEPWKSLAYNAGLLHDIGKYQEAFQKRIRGAALRVDHSTCGAIEAAERKDIQNPEKAFLEYCIAGHHAGLPDGGQKEDLPEDDSSSGHTLYARLKKTDFDPYDAYKKDFERKNIDIKEIDKKSLSRYLMDGFNPAEYSDQEKLAGVFYDEISFMIRYCYSCLVDADALDTERFCKGVERTTLKTDFQVCLQKLNDQFDKFRKKKDQTSLQLARTEIQEQAFQNIHEDADIYLMSMPTGSGKTLCSAKCSLIKALETGKKHIIYVIPYNSIITQTAQELNNIFNDNDKDKGGQTVAHILRHQSTYSVEDDENADEAYKLQVNQATENWDADFIITTEVQFFETLFSNTRNKLRKMHNMADSILVFDEAHLMPAEFLQPCLEGVSILTKKLGCKAIFLTATMPDYRELLSKYTFHDLRVKELVPDQTDFKPFHKCTYKYIKNQSLEQLADKVGKNGSTLVVVNTRRKARELYNFLGGGHRKNLYHLSTLMTKKDLQETIDEIKKKLGEAARQGEVTSADPVIVISTSLIEAGVDLDFRTAYREMAGLDSILQTGGRCNREGIWDSGEVFIFDFAEKIVGKQPFRDIKTDVTSKLFDEFSDISDEACVREFYRRVSLAEAEKHVEKSMHSQMKEKGISLKSKSAMYSIPFASYDGKIILSRDESIIIPEDKNAEDLVNRIRYGGMSGETLRRLQEYTCNVPRRDLDQLMYQGVIENLAESGSGNTNQSRTGNNGIFVLTNKAQYYRKDIGILLEGGDFIVD</sequence>
<feature type="domain" description="Helicase ATP-binding" evidence="10">
    <location>
        <begin position="273"/>
        <end position="469"/>
    </location>
</feature>
<dbReference type="GO" id="GO:0046872">
    <property type="term" value="F:metal ion binding"/>
    <property type="evidence" value="ECO:0007669"/>
    <property type="project" value="UniProtKB-KW"/>
</dbReference>
<dbReference type="PROSITE" id="PS51643">
    <property type="entry name" value="HD_CAS3"/>
    <property type="match status" value="1"/>
</dbReference>
<dbReference type="AlphaFoldDB" id="A0A7X2P8T2"/>
<evidence type="ECO:0000313" key="13">
    <source>
        <dbReference type="Proteomes" id="UP000466864"/>
    </source>
</evidence>
<evidence type="ECO:0000256" key="3">
    <source>
        <dbReference type="ARBA" id="ARBA00022722"/>
    </source>
</evidence>
<dbReference type="Gene3D" id="1.10.3210.30">
    <property type="match status" value="1"/>
</dbReference>
<dbReference type="InterPro" id="IPR054712">
    <property type="entry name" value="Cas3-like_dom"/>
</dbReference>
<dbReference type="PROSITE" id="PS51192">
    <property type="entry name" value="HELICASE_ATP_BIND_1"/>
    <property type="match status" value="1"/>
</dbReference>
<dbReference type="EMBL" id="VUMV01000005">
    <property type="protein sequence ID" value="MST82347.1"/>
    <property type="molecule type" value="Genomic_DNA"/>
</dbReference>
<evidence type="ECO:0000256" key="1">
    <source>
        <dbReference type="ARBA" id="ARBA00006847"/>
    </source>
</evidence>
<evidence type="ECO:0000256" key="4">
    <source>
        <dbReference type="ARBA" id="ARBA00022723"/>
    </source>
</evidence>
<keyword evidence="3" id="KW-0540">Nuclease</keyword>
<dbReference type="InterPro" id="IPR014001">
    <property type="entry name" value="Helicase_ATP-bd"/>
</dbReference>
<dbReference type="InterPro" id="IPR006474">
    <property type="entry name" value="Helicase_Cas3_CRISPR-ass_core"/>
</dbReference>
<keyword evidence="9" id="KW-0051">Antiviral defense</keyword>
<evidence type="ECO:0000256" key="7">
    <source>
        <dbReference type="ARBA" id="ARBA00022806"/>
    </source>
</evidence>
<dbReference type="GO" id="GO:0004386">
    <property type="term" value="F:helicase activity"/>
    <property type="evidence" value="ECO:0007669"/>
    <property type="project" value="UniProtKB-KW"/>
</dbReference>
<keyword evidence="13" id="KW-1185">Reference proteome</keyword>
<dbReference type="Pfam" id="PF01966">
    <property type="entry name" value="HD"/>
    <property type="match status" value="1"/>
</dbReference>
<dbReference type="SUPFAM" id="SSF52540">
    <property type="entry name" value="P-loop containing nucleoside triphosphate hydrolases"/>
    <property type="match status" value="1"/>
</dbReference>
<dbReference type="SMART" id="SM00471">
    <property type="entry name" value="HDc"/>
    <property type="match status" value="1"/>
</dbReference>
<dbReference type="PANTHER" id="PTHR47961:SF6">
    <property type="entry name" value="DNA-DIRECTED DNA POLYMERASE"/>
    <property type="match status" value="1"/>
</dbReference>
<evidence type="ECO:0000256" key="6">
    <source>
        <dbReference type="ARBA" id="ARBA00022801"/>
    </source>
</evidence>
<comment type="similarity">
    <text evidence="1">In the N-terminal section; belongs to the CRISPR-associated nuclease Cas3-HD family.</text>
</comment>
<dbReference type="GO" id="GO:0004518">
    <property type="term" value="F:nuclease activity"/>
    <property type="evidence" value="ECO:0007669"/>
    <property type="project" value="UniProtKB-KW"/>
</dbReference>
<name>A0A7X2P8T2_9FIRM</name>
<organism evidence="12 13">
    <name type="scientific">Bilifractor porci</name>
    <dbReference type="NCBI Taxonomy" id="2606636"/>
    <lineage>
        <taxon>Bacteria</taxon>
        <taxon>Bacillati</taxon>
        <taxon>Bacillota</taxon>
        <taxon>Clostridia</taxon>
        <taxon>Lachnospirales</taxon>
        <taxon>Lachnospiraceae</taxon>
        <taxon>Bilifractor</taxon>
    </lineage>
</organism>
<keyword evidence="6" id="KW-0378">Hydrolase</keyword>
<dbReference type="CDD" id="cd17930">
    <property type="entry name" value="DEXHc_cas3"/>
    <property type="match status" value="1"/>
</dbReference>
<dbReference type="GO" id="GO:0003676">
    <property type="term" value="F:nucleic acid binding"/>
    <property type="evidence" value="ECO:0007669"/>
    <property type="project" value="InterPro"/>
</dbReference>
<dbReference type="InterPro" id="IPR006483">
    <property type="entry name" value="CRISPR-assoc_Cas3_HD"/>
</dbReference>
<dbReference type="InterPro" id="IPR027417">
    <property type="entry name" value="P-loop_NTPase"/>
</dbReference>
<evidence type="ECO:0000256" key="2">
    <source>
        <dbReference type="ARBA" id="ARBA00009046"/>
    </source>
</evidence>
<keyword evidence="5" id="KW-0547">Nucleotide-binding</keyword>
<dbReference type="InterPro" id="IPR011545">
    <property type="entry name" value="DEAD/DEAH_box_helicase_dom"/>
</dbReference>
<dbReference type="Pfam" id="PF22590">
    <property type="entry name" value="Cas3-like_C_2"/>
    <property type="match status" value="1"/>
</dbReference>
<keyword evidence="4" id="KW-0479">Metal-binding</keyword>
<dbReference type="CDD" id="cd09641">
    <property type="entry name" value="Cas3''_I"/>
    <property type="match status" value="1"/>
</dbReference>
<dbReference type="InterPro" id="IPR038257">
    <property type="entry name" value="CRISPR-assoc_Cas3_HD_sf"/>
</dbReference>
<dbReference type="Gene3D" id="3.40.50.300">
    <property type="entry name" value="P-loop containing nucleotide triphosphate hydrolases"/>
    <property type="match status" value="2"/>
</dbReference>
<reference evidence="12 13" key="1">
    <citation type="submission" date="2019-08" db="EMBL/GenBank/DDBJ databases">
        <title>In-depth cultivation of the pig gut microbiome towards novel bacterial diversity and tailored functional studies.</title>
        <authorList>
            <person name="Wylensek D."/>
            <person name="Hitch T.C.A."/>
            <person name="Clavel T."/>
        </authorList>
    </citation>
    <scope>NUCLEOTIDE SEQUENCE [LARGE SCALE GENOMIC DNA]</scope>
    <source>
        <strain evidence="12 13">Oil+RF-744-WCA-WT-13</strain>
    </source>
</reference>
<dbReference type="NCBIfam" id="TIGR01596">
    <property type="entry name" value="cas3_HD"/>
    <property type="match status" value="1"/>
</dbReference>
<accession>A0A7X2P8T2</accession>
<dbReference type="GO" id="GO:0051607">
    <property type="term" value="P:defense response to virus"/>
    <property type="evidence" value="ECO:0007669"/>
    <property type="project" value="UniProtKB-KW"/>
</dbReference>
<keyword evidence="7" id="KW-0347">Helicase</keyword>
<dbReference type="InterPro" id="IPR003607">
    <property type="entry name" value="HD/PDEase_dom"/>
</dbReference>
<evidence type="ECO:0000256" key="9">
    <source>
        <dbReference type="ARBA" id="ARBA00023118"/>
    </source>
</evidence>
<feature type="domain" description="HD Cas3-type" evidence="11">
    <location>
        <begin position="29"/>
        <end position="219"/>
    </location>
</feature>
<gene>
    <name evidence="12" type="primary">cas3</name>
    <name evidence="12" type="ORF">FYJ60_08470</name>
</gene>
<dbReference type="PANTHER" id="PTHR47961">
    <property type="entry name" value="DNA POLYMERASE THETA, PUTATIVE (AFU_ORTHOLOGUE AFUA_1G05260)-RELATED"/>
    <property type="match status" value="1"/>
</dbReference>
<dbReference type="Pfam" id="PF00270">
    <property type="entry name" value="DEAD"/>
    <property type="match status" value="1"/>
</dbReference>
<dbReference type="SUPFAM" id="SSF109604">
    <property type="entry name" value="HD-domain/PDEase-like"/>
    <property type="match status" value="1"/>
</dbReference>
<comment type="caution">
    <text evidence="12">The sequence shown here is derived from an EMBL/GenBank/DDBJ whole genome shotgun (WGS) entry which is preliminary data.</text>
</comment>
<comment type="similarity">
    <text evidence="2">In the central section; belongs to the CRISPR-associated helicase Cas3 family.</text>
</comment>
<evidence type="ECO:0000313" key="12">
    <source>
        <dbReference type="EMBL" id="MST82347.1"/>
    </source>
</evidence>